<organism evidence="2 3">
    <name type="scientific">Armillaria gallica</name>
    <name type="common">Bulbous honey fungus</name>
    <name type="synonym">Armillaria bulbosa</name>
    <dbReference type="NCBI Taxonomy" id="47427"/>
    <lineage>
        <taxon>Eukaryota</taxon>
        <taxon>Fungi</taxon>
        <taxon>Dikarya</taxon>
        <taxon>Basidiomycota</taxon>
        <taxon>Agaricomycotina</taxon>
        <taxon>Agaricomycetes</taxon>
        <taxon>Agaricomycetidae</taxon>
        <taxon>Agaricales</taxon>
        <taxon>Marasmiineae</taxon>
        <taxon>Physalacriaceae</taxon>
        <taxon>Armillaria</taxon>
    </lineage>
</organism>
<accession>A0A2H3EHN6</accession>
<dbReference type="EMBL" id="KZ293646">
    <property type="protein sequence ID" value="PBL00548.1"/>
    <property type="molecule type" value="Genomic_DNA"/>
</dbReference>
<protein>
    <submittedName>
        <fullName evidence="2">Uncharacterized protein</fullName>
    </submittedName>
</protein>
<feature type="compositionally biased region" description="Low complexity" evidence="1">
    <location>
        <begin position="267"/>
        <end position="277"/>
    </location>
</feature>
<dbReference type="InParanoid" id="A0A2H3EHN6"/>
<evidence type="ECO:0000313" key="3">
    <source>
        <dbReference type="Proteomes" id="UP000217790"/>
    </source>
</evidence>
<sequence>MNQPTYNRIPRKAAHPLVKYTKQLIKINISTQQPPRSHQPVLPAVQPVQPARSDQIVRRSPRPVTPVHEENNEDAYGGIEDAYGGVEEEVPAPAPASMIPRPERRSAPVPPPVTQVTSGLNLQRSQTAVTPRHHNVPLGYAMPEHVDFPQPTPYPHPSSYDGHGRPDVSYTPHGTPYGSNTRILDPVGYEASRMRQPSVEQHNQPPPPQRMPQPTPPQQRIPQPIPPQQRIPQPVPPQQMAPPPAATPRMAYQQMAPQQRPPPVRQPAPSIQSSSSAYQNRPPPKHLPSNLVMPTPLRNAPSKSSSIPQPHHIDPRHQPPSQISVRHASARPSTAPSNGNGNGFGVVMLPSENHKILRKGSSVAARVPAAGVAFAANIDYVDPAFARQASVKPVEKHKVPKRVLSKKRVDF</sequence>
<gene>
    <name evidence="2" type="ORF">ARMGADRAFT_1072901</name>
</gene>
<feature type="compositionally biased region" description="Low complexity" evidence="1">
    <location>
        <begin position="247"/>
        <end position="258"/>
    </location>
</feature>
<proteinExistence type="predicted"/>
<evidence type="ECO:0000256" key="1">
    <source>
        <dbReference type="SAM" id="MobiDB-lite"/>
    </source>
</evidence>
<feature type="region of interest" description="Disordered" evidence="1">
    <location>
        <begin position="143"/>
        <end position="346"/>
    </location>
</feature>
<name>A0A2H3EHN6_ARMGA</name>
<dbReference type="AlphaFoldDB" id="A0A2H3EHN6"/>
<evidence type="ECO:0000313" key="2">
    <source>
        <dbReference type="EMBL" id="PBL00548.1"/>
    </source>
</evidence>
<dbReference type="Proteomes" id="UP000217790">
    <property type="component" value="Unassembled WGS sequence"/>
</dbReference>
<dbReference type="OrthoDB" id="2684446at2759"/>
<feature type="region of interest" description="Disordered" evidence="1">
    <location>
        <begin position="92"/>
        <end position="121"/>
    </location>
</feature>
<reference evidence="3" key="1">
    <citation type="journal article" date="2017" name="Nat. Ecol. Evol.">
        <title>Genome expansion and lineage-specific genetic innovations in the forest pathogenic fungi Armillaria.</title>
        <authorList>
            <person name="Sipos G."/>
            <person name="Prasanna A.N."/>
            <person name="Walter M.C."/>
            <person name="O'Connor E."/>
            <person name="Balint B."/>
            <person name="Krizsan K."/>
            <person name="Kiss B."/>
            <person name="Hess J."/>
            <person name="Varga T."/>
            <person name="Slot J."/>
            <person name="Riley R."/>
            <person name="Boka B."/>
            <person name="Rigling D."/>
            <person name="Barry K."/>
            <person name="Lee J."/>
            <person name="Mihaltcheva S."/>
            <person name="LaButti K."/>
            <person name="Lipzen A."/>
            <person name="Waldron R."/>
            <person name="Moloney N.M."/>
            <person name="Sperisen C."/>
            <person name="Kredics L."/>
            <person name="Vagvoelgyi C."/>
            <person name="Patrignani A."/>
            <person name="Fitzpatrick D."/>
            <person name="Nagy I."/>
            <person name="Doyle S."/>
            <person name="Anderson J.B."/>
            <person name="Grigoriev I.V."/>
            <person name="Gueldener U."/>
            <person name="Muensterkoetter M."/>
            <person name="Nagy L.G."/>
        </authorList>
    </citation>
    <scope>NUCLEOTIDE SEQUENCE [LARGE SCALE GENOMIC DNA]</scope>
    <source>
        <strain evidence="3">Ar21-2</strain>
    </source>
</reference>
<feature type="compositionally biased region" description="Low complexity" evidence="1">
    <location>
        <begin position="39"/>
        <end position="51"/>
    </location>
</feature>
<dbReference type="STRING" id="47427.A0A2H3EHN6"/>
<dbReference type="OMA" id="PANPWPE"/>
<feature type="compositionally biased region" description="Pro residues" evidence="1">
    <location>
        <begin position="204"/>
        <end position="246"/>
    </location>
</feature>
<feature type="region of interest" description="Disordered" evidence="1">
    <location>
        <begin position="31"/>
        <end position="79"/>
    </location>
</feature>
<keyword evidence="3" id="KW-1185">Reference proteome</keyword>